<keyword evidence="5 13" id="KW-1003">Cell membrane</keyword>
<feature type="transmembrane region" description="Helical" evidence="13">
    <location>
        <begin position="554"/>
        <end position="570"/>
    </location>
</feature>
<keyword evidence="8 13" id="KW-1133">Transmembrane helix</keyword>
<dbReference type="InterPro" id="IPR047196">
    <property type="entry name" value="YidC_ALB_C"/>
</dbReference>
<accession>F5J2P9</accession>
<dbReference type="AlphaFoldDB" id="F5J2P9"/>
<evidence type="ECO:0000256" key="7">
    <source>
        <dbReference type="ARBA" id="ARBA00022927"/>
    </source>
</evidence>
<evidence type="ECO:0000313" key="16">
    <source>
        <dbReference type="EMBL" id="EGK00027.1"/>
    </source>
</evidence>
<feature type="transmembrane region" description="Helical" evidence="13">
    <location>
        <begin position="394"/>
        <end position="415"/>
    </location>
</feature>
<dbReference type="CDD" id="cd20070">
    <property type="entry name" value="5TM_YidC_Alb3"/>
    <property type="match status" value="1"/>
</dbReference>
<feature type="transmembrane region" description="Helical" evidence="13">
    <location>
        <begin position="466"/>
        <end position="487"/>
    </location>
</feature>
<comment type="subunit">
    <text evidence="13">Interacts with the Sec translocase complex via SecD. Specifically interacts with transmembrane segments of nascent integral membrane proteins during membrane integration.</text>
</comment>
<comment type="subcellular location">
    <subcellularLocation>
        <location evidence="1">Cell inner membrane</location>
        <topology evidence="1">Multi-pass membrane protein</topology>
    </subcellularLocation>
    <subcellularLocation>
        <location evidence="13">Cell membrane</location>
        <topology evidence="13">Multi-pass membrane protein</topology>
    </subcellularLocation>
</comment>
<dbReference type="EMBL" id="ADLV01000044">
    <property type="protein sequence ID" value="EGK00027.1"/>
    <property type="molecule type" value="Genomic_DNA"/>
</dbReference>
<dbReference type="InterPro" id="IPR001708">
    <property type="entry name" value="YidC/ALB3/OXA1/COX18"/>
</dbReference>
<evidence type="ECO:0000256" key="10">
    <source>
        <dbReference type="ARBA" id="ARBA00023186"/>
    </source>
</evidence>
<dbReference type="Gene3D" id="2.70.98.90">
    <property type="match status" value="1"/>
</dbReference>
<dbReference type="Pfam" id="PF14849">
    <property type="entry name" value="YidC_periplas"/>
    <property type="match status" value="1"/>
</dbReference>
<dbReference type="Proteomes" id="UP000004913">
    <property type="component" value="Unassembled WGS sequence"/>
</dbReference>
<keyword evidence="9 13" id="KW-0472">Membrane</keyword>
<comment type="similarity">
    <text evidence="2 13">Belongs to the OXA1/ALB3/YidC family. Type 1 subfamily.</text>
</comment>
<dbReference type="InterPro" id="IPR028055">
    <property type="entry name" value="YidC/Oxa/ALB_C"/>
</dbReference>
<dbReference type="InterPro" id="IPR038221">
    <property type="entry name" value="YidC_periplasmic_sf"/>
</dbReference>
<dbReference type="GO" id="GO:0015031">
    <property type="term" value="P:protein transport"/>
    <property type="evidence" value="ECO:0007669"/>
    <property type="project" value="UniProtKB-KW"/>
</dbReference>
<keyword evidence="7 13" id="KW-0653">Protein transport</keyword>
<evidence type="ECO:0000256" key="8">
    <source>
        <dbReference type="ARBA" id="ARBA00022989"/>
    </source>
</evidence>
<evidence type="ECO:0000259" key="14">
    <source>
        <dbReference type="Pfam" id="PF02096"/>
    </source>
</evidence>
<dbReference type="PANTHER" id="PTHR12428">
    <property type="entry name" value="OXA1"/>
    <property type="match status" value="1"/>
</dbReference>
<evidence type="ECO:0000256" key="12">
    <source>
        <dbReference type="ARBA" id="ARBA00033342"/>
    </source>
</evidence>
<evidence type="ECO:0000256" key="9">
    <source>
        <dbReference type="ARBA" id="ARBA00023136"/>
    </source>
</evidence>
<protein>
    <recommendedName>
        <fullName evidence="3 13">Membrane protein insertase YidC</fullName>
    </recommendedName>
    <alternativeName>
        <fullName evidence="12 13">Foldase YidC</fullName>
    </alternativeName>
    <alternativeName>
        <fullName evidence="11 13">Membrane integrase YidC</fullName>
    </alternativeName>
    <alternativeName>
        <fullName evidence="13">Membrane protein YidC</fullName>
    </alternativeName>
</protein>
<dbReference type="STRING" id="742766.HMPREF9455_03616"/>
<dbReference type="eggNOG" id="COG0706">
    <property type="taxonomic scope" value="Bacteria"/>
</dbReference>
<dbReference type="Pfam" id="PF02096">
    <property type="entry name" value="60KD_IMP"/>
    <property type="match status" value="1"/>
</dbReference>
<dbReference type="RefSeq" id="WP_006801148.1">
    <property type="nucleotide sequence ID" value="NZ_GL891990.1"/>
</dbReference>
<dbReference type="GO" id="GO:0005886">
    <property type="term" value="C:plasma membrane"/>
    <property type="evidence" value="ECO:0007669"/>
    <property type="project" value="UniProtKB-SubCell"/>
</dbReference>
<sequence>MDKNTIIGFVLIAAVIIGFTLLSRPSAEELAKQKEQYRRDSIEYAQTKEREKELNNLKDTAAEVKNENPVDDFFAAPVQEADSVLAVMDSVQMGSQQAEQLITLENSKLKVVFSTKGGKMVSAQLKEYSRYDGDSLYLFNNDAEFSLQLTNKQNKVLHTNNLIFTPIKAEGDNSLIMRFSYAANQHVDFIYKLAEDDYMLKYDVNLVGLQPMLDRNKSDVIELYWAQKMRRQEKSVKNEQRYSHIYYKYIGGDVKELSSDKSEQLEVKEPAKWIAFKNQFFAPILIADEKIETALLDSKVLVTDENSEYLKTVEATIYAPATVDMNAGTISAGFTYYLGPMSFTLLKGYDSHIDDVNKQLDLDKLVPLGWTLFRWVNQYFVIPIFNLLRGTGMSMGIVILLLTIIVKLVISPLTFKSFMSSAKMRVLRPQVEELAAKYPKQEQAMEKQQATMALYNKAGVNPMSGCIPLLLQMPILIALFSFFPNAIELRGQSFLWATDLSTYDAIIEWKNHIPLIGTHISLFCILMTVTNIIYTKFNMEMTNTGQQQMPGMKWMMYLMPLIFLFMLNDYPSGLTYYYFLSLLVTILLTIGFRYIIDEDKVLAKLEANKAKPKKKSGFMARLAEAQKLQQQQLNEKNKSNSTKRKR</sequence>
<dbReference type="PRINTS" id="PR00701">
    <property type="entry name" value="60KDINNERMP"/>
</dbReference>
<feature type="domain" description="Membrane insertase YidC/Oxa/ALB C-terminal" evidence="14">
    <location>
        <begin position="396"/>
        <end position="589"/>
    </location>
</feature>
<evidence type="ECO:0000256" key="13">
    <source>
        <dbReference type="HAMAP-Rule" id="MF_01810"/>
    </source>
</evidence>
<dbReference type="NCBIfam" id="NF002356">
    <property type="entry name" value="PRK01318.2-3"/>
    <property type="match status" value="1"/>
</dbReference>
<dbReference type="CDD" id="cd19961">
    <property type="entry name" value="EcYidC-like_peri"/>
    <property type="match status" value="1"/>
</dbReference>
<evidence type="ECO:0000256" key="1">
    <source>
        <dbReference type="ARBA" id="ARBA00004429"/>
    </source>
</evidence>
<keyword evidence="4 13" id="KW-0813">Transport</keyword>
<organism evidence="16 17">
    <name type="scientific">Dysgonomonas gadei ATCC BAA-286</name>
    <dbReference type="NCBI Taxonomy" id="742766"/>
    <lineage>
        <taxon>Bacteria</taxon>
        <taxon>Pseudomonadati</taxon>
        <taxon>Bacteroidota</taxon>
        <taxon>Bacteroidia</taxon>
        <taxon>Bacteroidales</taxon>
        <taxon>Dysgonomonadaceae</taxon>
        <taxon>Dysgonomonas</taxon>
    </lineage>
</organism>
<dbReference type="NCBIfam" id="TIGR03593">
    <property type="entry name" value="yidC_nterm"/>
    <property type="match status" value="1"/>
</dbReference>
<gene>
    <name evidence="13" type="primary">yidC</name>
    <name evidence="16" type="ORF">HMPREF9455_03616</name>
</gene>
<name>F5J2P9_9BACT</name>
<evidence type="ECO:0000256" key="4">
    <source>
        <dbReference type="ARBA" id="ARBA00022448"/>
    </source>
</evidence>
<keyword evidence="10 13" id="KW-0143">Chaperone</keyword>
<evidence type="ECO:0000259" key="15">
    <source>
        <dbReference type="Pfam" id="PF14849"/>
    </source>
</evidence>
<evidence type="ECO:0000256" key="11">
    <source>
        <dbReference type="ARBA" id="ARBA00033245"/>
    </source>
</evidence>
<evidence type="ECO:0000256" key="3">
    <source>
        <dbReference type="ARBA" id="ARBA00015325"/>
    </source>
</evidence>
<feature type="domain" description="Membrane insertase YidC N-terminal" evidence="15">
    <location>
        <begin position="102"/>
        <end position="380"/>
    </location>
</feature>
<evidence type="ECO:0000313" key="17">
    <source>
        <dbReference type="Proteomes" id="UP000004913"/>
    </source>
</evidence>
<dbReference type="GO" id="GO:0032977">
    <property type="term" value="F:membrane insertase activity"/>
    <property type="evidence" value="ECO:0007669"/>
    <property type="project" value="InterPro"/>
</dbReference>
<dbReference type="NCBIfam" id="TIGR03592">
    <property type="entry name" value="yidC_oxa1_cterm"/>
    <property type="match status" value="1"/>
</dbReference>
<evidence type="ECO:0000256" key="6">
    <source>
        <dbReference type="ARBA" id="ARBA00022692"/>
    </source>
</evidence>
<evidence type="ECO:0000256" key="2">
    <source>
        <dbReference type="ARBA" id="ARBA00010527"/>
    </source>
</evidence>
<feature type="transmembrane region" description="Helical" evidence="13">
    <location>
        <begin position="576"/>
        <end position="596"/>
    </location>
</feature>
<dbReference type="InterPro" id="IPR028053">
    <property type="entry name" value="Membr_insert_YidC_N"/>
</dbReference>
<comment type="caution">
    <text evidence="16">The sequence shown here is derived from an EMBL/GenBank/DDBJ whole genome shotgun (WGS) entry which is preliminary data.</text>
</comment>
<comment type="function">
    <text evidence="13">Required for the insertion and/or proper folding and/or complex formation of integral membrane proteins into the membrane. Involved in integration of membrane proteins that insert both dependently and independently of the Sec translocase complex, as well as at least some lipoproteins. Aids folding of multispanning membrane proteins.</text>
</comment>
<dbReference type="HOGENOM" id="CLU_016535_2_0_10"/>
<feature type="transmembrane region" description="Helical" evidence="13">
    <location>
        <begin position="513"/>
        <end position="534"/>
    </location>
</feature>
<dbReference type="HAMAP" id="MF_01810">
    <property type="entry name" value="YidC_type1"/>
    <property type="match status" value="1"/>
</dbReference>
<dbReference type="InterPro" id="IPR019998">
    <property type="entry name" value="Membr_insert_YidC"/>
</dbReference>
<keyword evidence="6 13" id="KW-0812">Transmembrane</keyword>
<proteinExistence type="inferred from homology"/>
<dbReference type="OrthoDB" id="9780552at2"/>
<reference evidence="16 17" key="1">
    <citation type="submission" date="2011-04" db="EMBL/GenBank/DDBJ databases">
        <title>The Genome Sequence of Dysgonomonas gadei ATCC BAA-286.</title>
        <authorList>
            <consortium name="The Broad Institute Genome Sequencing Platform"/>
            <person name="Earl A."/>
            <person name="Ward D."/>
            <person name="Feldgarden M."/>
            <person name="Gevers D."/>
            <person name="Pudlo N."/>
            <person name="Martens E."/>
            <person name="Allen-Vercoe E."/>
            <person name="Young S.K."/>
            <person name="Zeng Q."/>
            <person name="Gargeya S."/>
            <person name="Fitzgerald M."/>
            <person name="Haas B."/>
            <person name="Abouelleil A."/>
            <person name="Alvarado L."/>
            <person name="Arachchi H.M."/>
            <person name="Berlin A."/>
            <person name="Brown A."/>
            <person name="Chapman S.B."/>
            <person name="Chen Z."/>
            <person name="Dunbar C."/>
            <person name="Freedman E."/>
            <person name="Gearin G."/>
            <person name="Gellesch M."/>
            <person name="Goldberg J."/>
            <person name="Griggs A."/>
            <person name="Gujja S."/>
            <person name="Heiman D."/>
            <person name="Howarth C."/>
            <person name="Larson L."/>
            <person name="Lui A."/>
            <person name="MacDonald P.J.P."/>
            <person name="Mehta T."/>
            <person name="Montmayeur A."/>
            <person name="Murphy C."/>
            <person name="Neiman D."/>
            <person name="Pearson M."/>
            <person name="Priest M."/>
            <person name="Roberts A."/>
            <person name="Saif S."/>
            <person name="Shea T."/>
            <person name="Shenoy N."/>
            <person name="Sisk P."/>
            <person name="Stolte C."/>
            <person name="Sykes S."/>
            <person name="Yandava C."/>
            <person name="Wortman J."/>
            <person name="Nusbaum C."/>
            <person name="Birren B."/>
        </authorList>
    </citation>
    <scope>NUCLEOTIDE SEQUENCE [LARGE SCALE GENOMIC DNA]</scope>
    <source>
        <strain evidence="16 17">ATCC BAA-286</strain>
    </source>
</reference>
<dbReference type="GO" id="GO:0051205">
    <property type="term" value="P:protein insertion into membrane"/>
    <property type="evidence" value="ECO:0007669"/>
    <property type="project" value="TreeGrafter"/>
</dbReference>
<feature type="transmembrane region" description="Helical" evidence="13">
    <location>
        <begin position="6"/>
        <end position="23"/>
    </location>
</feature>
<dbReference type="PANTHER" id="PTHR12428:SF65">
    <property type="entry name" value="CYTOCHROME C OXIDASE ASSEMBLY PROTEIN COX18, MITOCHONDRIAL"/>
    <property type="match status" value="1"/>
</dbReference>
<keyword evidence="17" id="KW-1185">Reference proteome</keyword>
<evidence type="ECO:0000256" key="5">
    <source>
        <dbReference type="ARBA" id="ARBA00022475"/>
    </source>
</evidence>